<feature type="region of interest" description="Disordered" evidence="1">
    <location>
        <begin position="1"/>
        <end position="20"/>
    </location>
</feature>
<dbReference type="Proteomes" id="UP000815677">
    <property type="component" value="Unassembled WGS sequence"/>
</dbReference>
<dbReference type="EMBL" id="DF844334">
    <property type="protein sequence ID" value="GAT48238.1"/>
    <property type="molecule type" value="Genomic_DNA"/>
</dbReference>
<evidence type="ECO:0000259" key="2">
    <source>
        <dbReference type="Pfam" id="PF03732"/>
    </source>
</evidence>
<keyword evidence="4" id="KW-1185">Reference proteome</keyword>
<accession>A0ABQ0LAW3</accession>
<reference evidence="3" key="1">
    <citation type="submission" date="2014-09" db="EMBL/GenBank/DDBJ databases">
        <title>Genome sequence of the luminous mushroom Mycena chlorophos for searching fungal bioluminescence genes.</title>
        <authorList>
            <person name="Tanaka Y."/>
            <person name="Kasuga D."/>
            <person name="Oba Y."/>
            <person name="Hase S."/>
            <person name="Sato K."/>
            <person name="Oba Y."/>
            <person name="Sakakibara Y."/>
        </authorList>
    </citation>
    <scope>NUCLEOTIDE SEQUENCE</scope>
</reference>
<evidence type="ECO:0000256" key="1">
    <source>
        <dbReference type="SAM" id="MobiDB-lite"/>
    </source>
</evidence>
<feature type="domain" description="Retrotransposon gag" evidence="2">
    <location>
        <begin position="98"/>
        <end position="169"/>
    </location>
</feature>
<evidence type="ECO:0000313" key="4">
    <source>
        <dbReference type="Proteomes" id="UP000815677"/>
    </source>
</evidence>
<dbReference type="InterPro" id="IPR005162">
    <property type="entry name" value="Retrotrans_gag_dom"/>
</dbReference>
<gene>
    <name evidence="3" type="ORF">MCHLO_05659</name>
</gene>
<dbReference type="Pfam" id="PF03732">
    <property type="entry name" value="Retrotrans_gag"/>
    <property type="match status" value="1"/>
</dbReference>
<evidence type="ECO:0000313" key="3">
    <source>
        <dbReference type="EMBL" id="GAT48238.1"/>
    </source>
</evidence>
<proteinExistence type="predicted"/>
<protein>
    <recommendedName>
        <fullName evidence="2">Retrotransposon gag domain-containing protein</fullName>
    </recommendedName>
</protein>
<sequence>MSDIRDAGPDQETTKSTGTMDQCMACHEAMMLKMYNTIEGKQEPTKTRAPQSDGLHFGEDTNIRATALCPQTETAPRAIDGNPSEDKAIHFALSYMSDSSAQKWAECHGGKDLPWDSWGDFVAEFKLHFVEENEQDHTIAKLESQEYYQGRRVVFAYTDDFEDLWDDTGFEDNGCQVSLWP</sequence>
<organism evidence="3 4">
    <name type="scientific">Mycena chlorophos</name>
    <name type="common">Agaric fungus</name>
    <name type="synonym">Agaricus chlorophos</name>
    <dbReference type="NCBI Taxonomy" id="658473"/>
    <lineage>
        <taxon>Eukaryota</taxon>
        <taxon>Fungi</taxon>
        <taxon>Dikarya</taxon>
        <taxon>Basidiomycota</taxon>
        <taxon>Agaricomycotina</taxon>
        <taxon>Agaricomycetes</taxon>
        <taxon>Agaricomycetidae</taxon>
        <taxon>Agaricales</taxon>
        <taxon>Marasmiineae</taxon>
        <taxon>Mycenaceae</taxon>
        <taxon>Mycena</taxon>
    </lineage>
</organism>
<name>A0ABQ0LAW3_MYCCL</name>